<accession>X0XY18</accession>
<sequence length="247" mass="26135">IRTARLTSIEYFQVSGKAPSNESLLHPLEVGLGDEPLEESFSSGGASDEEKLRCGIEPEGQTKTGFFNSIWYEFTPATSGAVLGRVETGEFTPVIGIWQAPEGATDVQRVTGSGDDGSACEIEKATIVVEDQTKNVVGVVANVQAGTRYGVSVGAQENRGGVGRVSFEFTPGGYFFNLATPAGEEQPLEVKATPQSGAAALAVAVAPEVEDLVPQVEIVSRQATTVTLEVWELAQKTYELQAHTNIA</sequence>
<dbReference type="AlphaFoldDB" id="X0XY18"/>
<name>X0XY18_9ZZZZ</name>
<protein>
    <submittedName>
        <fullName evidence="1">Uncharacterized protein</fullName>
    </submittedName>
</protein>
<organism evidence="1">
    <name type="scientific">marine sediment metagenome</name>
    <dbReference type="NCBI Taxonomy" id="412755"/>
    <lineage>
        <taxon>unclassified sequences</taxon>
        <taxon>metagenomes</taxon>
        <taxon>ecological metagenomes</taxon>
    </lineage>
</organism>
<reference evidence="1" key="1">
    <citation type="journal article" date="2014" name="Front. Microbiol.">
        <title>High frequency of phylogenetically diverse reductive dehalogenase-homologous genes in deep subseafloor sedimentary metagenomes.</title>
        <authorList>
            <person name="Kawai M."/>
            <person name="Futagami T."/>
            <person name="Toyoda A."/>
            <person name="Takaki Y."/>
            <person name="Nishi S."/>
            <person name="Hori S."/>
            <person name="Arai W."/>
            <person name="Tsubouchi T."/>
            <person name="Morono Y."/>
            <person name="Uchiyama I."/>
            <person name="Ito T."/>
            <person name="Fujiyama A."/>
            <person name="Inagaki F."/>
            <person name="Takami H."/>
        </authorList>
    </citation>
    <scope>NUCLEOTIDE SEQUENCE</scope>
    <source>
        <strain evidence="1">Expedition CK06-06</strain>
    </source>
</reference>
<feature type="non-terminal residue" evidence="1">
    <location>
        <position position="247"/>
    </location>
</feature>
<dbReference type="EMBL" id="BARS01046133">
    <property type="protein sequence ID" value="GAG40082.1"/>
    <property type="molecule type" value="Genomic_DNA"/>
</dbReference>
<gene>
    <name evidence="1" type="ORF">S01H1_69475</name>
</gene>
<evidence type="ECO:0000313" key="1">
    <source>
        <dbReference type="EMBL" id="GAG40082.1"/>
    </source>
</evidence>
<comment type="caution">
    <text evidence="1">The sequence shown here is derived from an EMBL/GenBank/DDBJ whole genome shotgun (WGS) entry which is preliminary data.</text>
</comment>
<feature type="non-terminal residue" evidence="1">
    <location>
        <position position="1"/>
    </location>
</feature>
<proteinExistence type="predicted"/>